<accession>A0A9K3JBD9</accession>
<dbReference type="AlphaFoldDB" id="A0A9K3JBD9"/>
<organism evidence="1 2">
    <name type="scientific">Helianthus annuus</name>
    <name type="common">Common sunflower</name>
    <dbReference type="NCBI Taxonomy" id="4232"/>
    <lineage>
        <taxon>Eukaryota</taxon>
        <taxon>Viridiplantae</taxon>
        <taxon>Streptophyta</taxon>
        <taxon>Embryophyta</taxon>
        <taxon>Tracheophyta</taxon>
        <taxon>Spermatophyta</taxon>
        <taxon>Magnoliopsida</taxon>
        <taxon>eudicotyledons</taxon>
        <taxon>Gunneridae</taxon>
        <taxon>Pentapetalae</taxon>
        <taxon>asterids</taxon>
        <taxon>campanulids</taxon>
        <taxon>Asterales</taxon>
        <taxon>Asteraceae</taxon>
        <taxon>Asteroideae</taxon>
        <taxon>Heliantheae alliance</taxon>
        <taxon>Heliantheae</taxon>
        <taxon>Helianthus</taxon>
    </lineage>
</organism>
<dbReference type="Gramene" id="mRNA:HanXRQr2_Chr04g0187231">
    <property type="protein sequence ID" value="mRNA:HanXRQr2_Chr04g0187231"/>
    <property type="gene ID" value="HanXRQr2_Chr04g0187231"/>
</dbReference>
<sequence length="48" mass="5570">MVRVHVFSSRTIACSFSWILHLYSCVLTRIATQSTLIDEEFKNPVRVD</sequence>
<name>A0A9K3JBD9_HELAN</name>
<protein>
    <submittedName>
        <fullName evidence="1">Uncharacterized protein</fullName>
    </submittedName>
</protein>
<gene>
    <name evidence="1" type="ORF">HanXRQr2_Chr04g0187231</name>
</gene>
<keyword evidence="2" id="KW-1185">Reference proteome</keyword>
<reference evidence="1" key="1">
    <citation type="journal article" date="2017" name="Nature">
        <title>The sunflower genome provides insights into oil metabolism, flowering and Asterid evolution.</title>
        <authorList>
            <person name="Badouin H."/>
            <person name="Gouzy J."/>
            <person name="Grassa C.J."/>
            <person name="Murat F."/>
            <person name="Staton S.E."/>
            <person name="Cottret L."/>
            <person name="Lelandais-Briere C."/>
            <person name="Owens G.L."/>
            <person name="Carrere S."/>
            <person name="Mayjonade B."/>
            <person name="Legrand L."/>
            <person name="Gill N."/>
            <person name="Kane N.C."/>
            <person name="Bowers J.E."/>
            <person name="Hubner S."/>
            <person name="Bellec A."/>
            <person name="Berard A."/>
            <person name="Berges H."/>
            <person name="Blanchet N."/>
            <person name="Boniface M.C."/>
            <person name="Brunel D."/>
            <person name="Catrice O."/>
            <person name="Chaidir N."/>
            <person name="Claudel C."/>
            <person name="Donnadieu C."/>
            <person name="Faraut T."/>
            <person name="Fievet G."/>
            <person name="Helmstetter N."/>
            <person name="King M."/>
            <person name="Knapp S.J."/>
            <person name="Lai Z."/>
            <person name="Le Paslier M.C."/>
            <person name="Lippi Y."/>
            <person name="Lorenzon L."/>
            <person name="Mandel J.R."/>
            <person name="Marage G."/>
            <person name="Marchand G."/>
            <person name="Marquand E."/>
            <person name="Bret-Mestries E."/>
            <person name="Morien E."/>
            <person name="Nambeesan S."/>
            <person name="Nguyen T."/>
            <person name="Pegot-Espagnet P."/>
            <person name="Pouilly N."/>
            <person name="Raftis F."/>
            <person name="Sallet E."/>
            <person name="Schiex T."/>
            <person name="Thomas J."/>
            <person name="Vandecasteele C."/>
            <person name="Vares D."/>
            <person name="Vear F."/>
            <person name="Vautrin S."/>
            <person name="Crespi M."/>
            <person name="Mangin B."/>
            <person name="Burke J.M."/>
            <person name="Salse J."/>
            <person name="Munos S."/>
            <person name="Vincourt P."/>
            <person name="Rieseberg L.H."/>
            <person name="Langlade N.B."/>
        </authorList>
    </citation>
    <scope>NUCLEOTIDE SEQUENCE</scope>
    <source>
        <tissue evidence="1">Leaves</tissue>
    </source>
</reference>
<evidence type="ECO:0000313" key="1">
    <source>
        <dbReference type="EMBL" id="KAF5811952.1"/>
    </source>
</evidence>
<proteinExistence type="predicted"/>
<comment type="caution">
    <text evidence="1">The sequence shown here is derived from an EMBL/GenBank/DDBJ whole genome shotgun (WGS) entry which is preliminary data.</text>
</comment>
<dbReference type="EMBL" id="MNCJ02000319">
    <property type="protein sequence ID" value="KAF5811952.1"/>
    <property type="molecule type" value="Genomic_DNA"/>
</dbReference>
<dbReference type="Proteomes" id="UP000215914">
    <property type="component" value="Unassembled WGS sequence"/>
</dbReference>
<evidence type="ECO:0000313" key="2">
    <source>
        <dbReference type="Proteomes" id="UP000215914"/>
    </source>
</evidence>
<reference evidence="1" key="2">
    <citation type="submission" date="2020-06" db="EMBL/GenBank/DDBJ databases">
        <title>Helianthus annuus Genome sequencing and assembly Release 2.</title>
        <authorList>
            <person name="Gouzy J."/>
            <person name="Langlade N."/>
            <person name="Munos S."/>
        </authorList>
    </citation>
    <scope>NUCLEOTIDE SEQUENCE</scope>
    <source>
        <tissue evidence="1">Leaves</tissue>
    </source>
</reference>